<reference evidence="3" key="1">
    <citation type="submission" date="2016-11" db="UniProtKB">
        <authorList>
            <consortium name="WormBaseParasite"/>
        </authorList>
    </citation>
    <scope>IDENTIFICATION</scope>
</reference>
<dbReference type="WBParaSite" id="L893_g11563.t1">
    <property type="protein sequence ID" value="L893_g11563.t1"/>
    <property type="gene ID" value="L893_g11563"/>
</dbReference>
<evidence type="ECO:0000313" key="3">
    <source>
        <dbReference type="WBParaSite" id="L893_g11563.t1"/>
    </source>
</evidence>
<feature type="chain" id="PRO_5009311682" evidence="1">
    <location>
        <begin position="21"/>
        <end position="213"/>
    </location>
</feature>
<evidence type="ECO:0000256" key="1">
    <source>
        <dbReference type="SAM" id="SignalP"/>
    </source>
</evidence>
<dbReference type="AlphaFoldDB" id="A0A1I7Y183"/>
<keyword evidence="2" id="KW-1185">Reference proteome</keyword>
<accession>A0A1I7Y183</accession>
<feature type="signal peptide" evidence="1">
    <location>
        <begin position="1"/>
        <end position="20"/>
    </location>
</feature>
<organism evidence="2 3">
    <name type="scientific">Steinernema glaseri</name>
    <dbReference type="NCBI Taxonomy" id="37863"/>
    <lineage>
        <taxon>Eukaryota</taxon>
        <taxon>Metazoa</taxon>
        <taxon>Ecdysozoa</taxon>
        <taxon>Nematoda</taxon>
        <taxon>Chromadorea</taxon>
        <taxon>Rhabditida</taxon>
        <taxon>Tylenchina</taxon>
        <taxon>Panagrolaimomorpha</taxon>
        <taxon>Strongyloidoidea</taxon>
        <taxon>Steinernematidae</taxon>
        <taxon>Steinernema</taxon>
    </lineage>
</organism>
<name>A0A1I7Y183_9BILA</name>
<sequence length="213" mass="23143">MLPNFLACVLFALFSSITLALDDATSSSEIQQERTLGDGDRMLRRYCQAKPESPLCGFVVTRDTETVFPPNSNSIIHTRSERDDSESFLPITTEDLEDEQPGHLFSSYGTNEKRKKRYVPYGMMGPYGGMMGGYHPMMGGYHPMMGGMGGYHPMMGGMGGYHPMMGGMGGYGGYHPYGGFGSPLGVHATRGFGVMTPIGHIGGYRSFSLGFGK</sequence>
<protein>
    <submittedName>
        <fullName evidence="3">CX domain-containing protein</fullName>
    </submittedName>
</protein>
<proteinExistence type="predicted"/>
<evidence type="ECO:0000313" key="2">
    <source>
        <dbReference type="Proteomes" id="UP000095287"/>
    </source>
</evidence>
<keyword evidence="1" id="KW-0732">Signal</keyword>
<dbReference type="Proteomes" id="UP000095287">
    <property type="component" value="Unplaced"/>
</dbReference>